<protein>
    <submittedName>
        <fullName evidence="6">Flavocytochrome c</fullName>
    </submittedName>
</protein>
<feature type="domain" description="FAD-dependent oxidoreductase 2 FAD-binding" evidence="5">
    <location>
        <begin position="7"/>
        <end position="427"/>
    </location>
</feature>
<organism evidence="6 7">
    <name type="scientific">Streptomyces coacervatus</name>
    <dbReference type="NCBI Taxonomy" id="647381"/>
    <lineage>
        <taxon>Bacteria</taxon>
        <taxon>Bacillati</taxon>
        <taxon>Actinomycetota</taxon>
        <taxon>Actinomycetes</taxon>
        <taxon>Kitasatosporales</taxon>
        <taxon>Streptomycetaceae</taxon>
        <taxon>Streptomyces</taxon>
    </lineage>
</organism>
<comment type="caution">
    <text evidence="6">The sequence shown here is derived from an EMBL/GenBank/DDBJ whole genome shotgun (WGS) entry which is preliminary data.</text>
</comment>
<gene>
    <name evidence="6" type="ORF">GCM10022403_007350</name>
</gene>
<dbReference type="PRINTS" id="PR00411">
    <property type="entry name" value="PNDRDTASEI"/>
</dbReference>
<dbReference type="PANTHER" id="PTHR43400">
    <property type="entry name" value="FUMARATE REDUCTASE"/>
    <property type="match status" value="1"/>
</dbReference>
<evidence type="ECO:0000256" key="3">
    <source>
        <dbReference type="ARBA" id="ARBA00022827"/>
    </source>
</evidence>
<accession>A0ABP7GTR4</accession>
<keyword evidence="3" id="KW-0274">FAD</keyword>
<dbReference type="InterPro" id="IPR003953">
    <property type="entry name" value="FAD-dep_OxRdtase_2_FAD-bd"/>
</dbReference>
<evidence type="ECO:0000259" key="5">
    <source>
        <dbReference type="Pfam" id="PF00890"/>
    </source>
</evidence>
<dbReference type="RefSeq" id="WP_275774746.1">
    <property type="nucleotide sequence ID" value="NZ_BAABDE010000005.1"/>
</dbReference>
<dbReference type="InterPro" id="IPR036188">
    <property type="entry name" value="FAD/NAD-bd_sf"/>
</dbReference>
<dbReference type="Pfam" id="PF00890">
    <property type="entry name" value="FAD_binding_2"/>
    <property type="match status" value="1"/>
</dbReference>
<keyword evidence="7" id="KW-1185">Reference proteome</keyword>
<evidence type="ECO:0000256" key="1">
    <source>
        <dbReference type="ARBA" id="ARBA00001974"/>
    </source>
</evidence>
<dbReference type="PANTHER" id="PTHR43400:SF7">
    <property type="entry name" value="FAD-DEPENDENT OXIDOREDUCTASE 2 FAD BINDING DOMAIN-CONTAINING PROTEIN"/>
    <property type="match status" value="1"/>
</dbReference>
<dbReference type="InterPro" id="IPR027477">
    <property type="entry name" value="Succ_DH/fumarate_Rdtase_cat_sf"/>
</dbReference>
<comment type="cofactor">
    <cofactor evidence="1">
        <name>FAD</name>
        <dbReference type="ChEBI" id="CHEBI:57692"/>
    </cofactor>
</comment>
<dbReference type="SUPFAM" id="SSF56425">
    <property type="entry name" value="Succinate dehydrogenase/fumarate reductase flavoprotein, catalytic domain"/>
    <property type="match status" value="1"/>
</dbReference>
<dbReference type="Proteomes" id="UP001501009">
    <property type="component" value="Unassembled WGS sequence"/>
</dbReference>
<name>A0ABP7GTR4_9ACTN</name>
<evidence type="ECO:0000313" key="7">
    <source>
        <dbReference type="Proteomes" id="UP001501009"/>
    </source>
</evidence>
<dbReference type="SUPFAM" id="SSF51905">
    <property type="entry name" value="FAD/NAD(P)-binding domain"/>
    <property type="match status" value="1"/>
</dbReference>
<evidence type="ECO:0000256" key="2">
    <source>
        <dbReference type="ARBA" id="ARBA00022630"/>
    </source>
</evidence>
<evidence type="ECO:0000313" key="6">
    <source>
        <dbReference type="EMBL" id="GAA3774983.1"/>
    </source>
</evidence>
<dbReference type="InterPro" id="IPR050315">
    <property type="entry name" value="FAD-oxidoreductase_2"/>
</dbReference>
<keyword evidence="2" id="KW-0285">Flavoprotein</keyword>
<sequence length="452" mass="47623">MDAETVDLLVIGGGMAGLSAAARVAAEGGSVILVEKAERTGGSARFAGFMWTTPTVEEMRRVNPDGDPELAGALVDGFAGGVAWIRSLGVECRPPVPVLGFGRGHQIDTNHYLDTCERLIRDRGQEVLTATRTRSLVTENGVVKGADFLLPDGTSRRIEATWTLLATGGFQGDRSLRAEHVHPQAADIGLRANPHSRGDGLTLGRSVGAAFGKKDAGFYGHLMPAGVSLADPARFVDLALYYSEHALLFDTTGERFVDETVGDHLTTMALLERPEARGLLVADARVHREWISASYVEGIPGVDKFQLCHRAGARSAVADGLEDFASMPEEWGYPGATIRDRIEKFNTTVSANGATTPGRLLDRRPLDEPPYYVVEAAPAITFTFGGLLIDAGAHVLSAVSDGPAPVPGLLAAGADAGGLYRRAYAGGLAPALVFGLAAARTALTETPTAVGR</sequence>
<evidence type="ECO:0000256" key="4">
    <source>
        <dbReference type="ARBA" id="ARBA00023002"/>
    </source>
</evidence>
<reference evidence="7" key="1">
    <citation type="journal article" date="2019" name="Int. J. Syst. Evol. Microbiol.">
        <title>The Global Catalogue of Microorganisms (GCM) 10K type strain sequencing project: providing services to taxonomists for standard genome sequencing and annotation.</title>
        <authorList>
            <consortium name="The Broad Institute Genomics Platform"/>
            <consortium name="The Broad Institute Genome Sequencing Center for Infectious Disease"/>
            <person name="Wu L."/>
            <person name="Ma J."/>
        </authorList>
    </citation>
    <scope>NUCLEOTIDE SEQUENCE [LARGE SCALE GENOMIC DNA]</scope>
    <source>
        <strain evidence="7">JCM 17138</strain>
    </source>
</reference>
<dbReference type="Gene3D" id="3.90.700.10">
    <property type="entry name" value="Succinate dehydrogenase/fumarate reductase flavoprotein, catalytic domain"/>
    <property type="match status" value="1"/>
</dbReference>
<proteinExistence type="predicted"/>
<dbReference type="Gene3D" id="3.50.50.60">
    <property type="entry name" value="FAD/NAD(P)-binding domain"/>
    <property type="match status" value="1"/>
</dbReference>
<keyword evidence="4" id="KW-0560">Oxidoreductase</keyword>
<dbReference type="EMBL" id="BAABDE010000005">
    <property type="protein sequence ID" value="GAA3774983.1"/>
    <property type="molecule type" value="Genomic_DNA"/>
</dbReference>